<accession>A0A5J5D8G7</accession>
<protein>
    <submittedName>
        <fullName evidence="2">Uncharacterized protein</fullName>
    </submittedName>
</protein>
<reference evidence="2 3" key="1">
    <citation type="submission" date="2019-08" db="EMBL/GenBank/DDBJ databases">
        <title>A chromosome-level genome assembly, high-density linkage maps, and genome scans reveal the genomic architecture of hybrid incompatibilities underlying speciation via character displacement in darters (Percidae: Etheostominae).</title>
        <authorList>
            <person name="Moran R.L."/>
            <person name="Catchen J.M."/>
            <person name="Fuller R.C."/>
        </authorList>
    </citation>
    <scope>NUCLEOTIDE SEQUENCE [LARGE SCALE GENOMIC DNA]</scope>
    <source>
        <strain evidence="2">EspeVRDwgs_2016</strain>
        <tissue evidence="2">Muscle</tissue>
    </source>
</reference>
<evidence type="ECO:0000313" key="2">
    <source>
        <dbReference type="EMBL" id="KAA8589353.1"/>
    </source>
</evidence>
<dbReference type="Proteomes" id="UP000327493">
    <property type="component" value="Chromosome 9"/>
</dbReference>
<gene>
    <name evidence="2" type="ORF">FQN60_012718</name>
</gene>
<dbReference type="AlphaFoldDB" id="A0A5J5D8G7"/>
<feature type="compositionally biased region" description="Polar residues" evidence="1">
    <location>
        <begin position="1"/>
        <end position="24"/>
    </location>
</feature>
<feature type="region of interest" description="Disordered" evidence="1">
    <location>
        <begin position="1"/>
        <end position="29"/>
    </location>
</feature>
<comment type="caution">
    <text evidence="2">The sequence shown here is derived from an EMBL/GenBank/DDBJ whole genome shotgun (WGS) entry which is preliminary data.</text>
</comment>
<sequence length="171" mass="18882">MLFESQHQSNVEEQNWPNGDQQQGSREERTLFGSVESRLSPARDADLSLHRTPERHPRTFISTNGHHAAQFISRLKWMATLLHTGLLLQPALWDTATLVIISAMTSVSLCNSGVLSSQTAAIHPDCALVVQHMKAQEQYVGQVVSVSCANASQLFANNKDYPDKSSAEAVR</sequence>
<evidence type="ECO:0000313" key="3">
    <source>
        <dbReference type="Proteomes" id="UP000327493"/>
    </source>
</evidence>
<organism evidence="2 3">
    <name type="scientific">Etheostoma spectabile</name>
    <name type="common">orangethroat darter</name>
    <dbReference type="NCBI Taxonomy" id="54343"/>
    <lineage>
        <taxon>Eukaryota</taxon>
        <taxon>Metazoa</taxon>
        <taxon>Chordata</taxon>
        <taxon>Craniata</taxon>
        <taxon>Vertebrata</taxon>
        <taxon>Euteleostomi</taxon>
        <taxon>Actinopterygii</taxon>
        <taxon>Neopterygii</taxon>
        <taxon>Teleostei</taxon>
        <taxon>Neoteleostei</taxon>
        <taxon>Acanthomorphata</taxon>
        <taxon>Eupercaria</taxon>
        <taxon>Perciformes</taxon>
        <taxon>Percoidei</taxon>
        <taxon>Percidae</taxon>
        <taxon>Etheostomatinae</taxon>
        <taxon>Etheostoma</taxon>
    </lineage>
</organism>
<keyword evidence="3" id="KW-1185">Reference proteome</keyword>
<evidence type="ECO:0000256" key="1">
    <source>
        <dbReference type="SAM" id="MobiDB-lite"/>
    </source>
</evidence>
<name>A0A5J5D8G7_9PERO</name>
<proteinExistence type="predicted"/>
<dbReference type="EMBL" id="VOFY01000009">
    <property type="protein sequence ID" value="KAA8589353.1"/>
    <property type="molecule type" value="Genomic_DNA"/>
</dbReference>